<organism evidence="2 3">
    <name type="scientific">Desulfoluna spongiiphila</name>
    <dbReference type="NCBI Taxonomy" id="419481"/>
    <lineage>
        <taxon>Bacteria</taxon>
        <taxon>Pseudomonadati</taxon>
        <taxon>Thermodesulfobacteriota</taxon>
        <taxon>Desulfobacteria</taxon>
        <taxon>Desulfobacterales</taxon>
        <taxon>Desulfolunaceae</taxon>
        <taxon>Desulfoluna</taxon>
    </lineage>
</organism>
<dbReference type="Gene3D" id="3.40.50.300">
    <property type="entry name" value="P-loop containing nucleotide triphosphate hydrolases"/>
    <property type="match status" value="1"/>
</dbReference>
<name>A0A1G5JEW6_9BACT</name>
<dbReference type="SUPFAM" id="SSF52540">
    <property type="entry name" value="P-loop containing nucleoside triphosphate hydrolases"/>
    <property type="match status" value="1"/>
</dbReference>
<dbReference type="EMBL" id="FMUX01000029">
    <property type="protein sequence ID" value="SCY86704.1"/>
    <property type="molecule type" value="Genomic_DNA"/>
</dbReference>
<dbReference type="Proteomes" id="UP000198870">
    <property type="component" value="Unassembled WGS sequence"/>
</dbReference>
<keyword evidence="3" id="KW-1185">Reference proteome</keyword>
<dbReference type="InterPro" id="IPR027417">
    <property type="entry name" value="P-loop_NTPase"/>
</dbReference>
<dbReference type="GO" id="GO:0006777">
    <property type="term" value="P:Mo-molybdopterin cofactor biosynthetic process"/>
    <property type="evidence" value="ECO:0007669"/>
    <property type="project" value="InterPro"/>
</dbReference>
<evidence type="ECO:0000313" key="3">
    <source>
        <dbReference type="Proteomes" id="UP000198870"/>
    </source>
</evidence>
<feature type="domain" description="Molybdopterin-guanine dinucleotide biosynthesis protein B (MobB)" evidence="1">
    <location>
        <begin position="5"/>
        <end position="132"/>
    </location>
</feature>
<protein>
    <submittedName>
        <fullName evidence="2">Molybdopterin guanine dinucleotide biosynthesis accessory protein MobB</fullName>
    </submittedName>
</protein>
<proteinExistence type="predicted"/>
<reference evidence="2 3" key="1">
    <citation type="submission" date="2016-10" db="EMBL/GenBank/DDBJ databases">
        <authorList>
            <person name="de Groot N.N."/>
        </authorList>
    </citation>
    <scope>NUCLEOTIDE SEQUENCE [LARGE SCALE GENOMIC DNA]</scope>
    <source>
        <strain evidence="2 3">AA1</strain>
    </source>
</reference>
<evidence type="ECO:0000313" key="2">
    <source>
        <dbReference type="EMBL" id="SCY86704.1"/>
    </source>
</evidence>
<dbReference type="InterPro" id="IPR004435">
    <property type="entry name" value="MobB_dom"/>
</dbReference>
<dbReference type="OrthoDB" id="9786803at2"/>
<accession>A0A1G5JEW6</accession>
<dbReference type="CDD" id="cd03116">
    <property type="entry name" value="MobB"/>
    <property type="match status" value="1"/>
</dbReference>
<dbReference type="RefSeq" id="WP_092215404.1">
    <property type="nucleotide sequence ID" value="NZ_FMUX01000029.1"/>
</dbReference>
<dbReference type="GO" id="GO:0005525">
    <property type="term" value="F:GTP binding"/>
    <property type="evidence" value="ECO:0007669"/>
    <property type="project" value="InterPro"/>
</dbReference>
<dbReference type="NCBIfam" id="TIGR00176">
    <property type="entry name" value="mobB"/>
    <property type="match status" value="1"/>
</dbReference>
<dbReference type="PANTHER" id="PTHR40072">
    <property type="entry name" value="MOLYBDOPTERIN-GUANINE DINUCLEOTIDE BIOSYNTHESIS ADAPTER PROTEIN-RELATED"/>
    <property type="match status" value="1"/>
</dbReference>
<dbReference type="InterPro" id="IPR052539">
    <property type="entry name" value="MGD_biosynthesis_adapter"/>
</dbReference>
<evidence type="ECO:0000259" key="1">
    <source>
        <dbReference type="Pfam" id="PF03205"/>
    </source>
</evidence>
<dbReference type="PANTHER" id="PTHR40072:SF1">
    <property type="entry name" value="MOLYBDOPTERIN-GUANINE DINUCLEOTIDE BIOSYNTHESIS ADAPTER PROTEIN"/>
    <property type="match status" value="1"/>
</dbReference>
<dbReference type="Pfam" id="PF03205">
    <property type="entry name" value="MobB"/>
    <property type="match status" value="1"/>
</dbReference>
<sequence length="160" mass="17235">MTVTLSIVGTSGSGKTTLITRIIPLLQQKGYRVGVIKHTAHGFSMDHEGKDSWKHQQAGADAVMVASETAYALVKKVTPVRLEELEGQMKDLDLIITEGYKGSARPKIEVHRTETGKAPLKGLTKLVARITDAPQADGLPSLDPDDPQGVADFIATTFLE</sequence>
<gene>
    <name evidence="2" type="ORF">SAMN05216233_12934</name>
</gene>
<dbReference type="AlphaFoldDB" id="A0A1G5JEW6"/>
<dbReference type="STRING" id="419481.SAMN05216233_12934"/>